<keyword evidence="3" id="KW-1185">Reference proteome</keyword>
<evidence type="ECO:0000313" key="3">
    <source>
        <dbReference type="Proteomes" id="UP000243950"/>
    </source>
</evidence>
<reference evidence="3" key="1">
    <citation type="submission" date="2016-10" db="EMBL/GenBank/DDBJ databases">
        <authorList>
            <person name="Varghese N."/>
            <person name="Submissions S."/>
        </authorList>
    </citation>
    <scope>NUCLEOTIDE SEQUENCE [LARGE SCALE GENOMIC DNA]</scope>
    <source>
        <strain evidence="3">JCM 2783</strain>
    </source>
</reference>
<name>A0A1I1S6I6_PSEOC</name>
<dbReference type="Proteomes" id="UP000243950">
    <property type="component" value="Unassembled WGS sequence"/>
</dbReference>
<feature type="transmembrane region" description="Helical" evidence="1">
    <location>
        <begin position="40"/>
        <end position="59"/>
    </location>
</feature>
<keyword evidence="1" id="KW-0812">Transmembrane</keyword>
<evidence type="ECO:0000256" key="1">
    <source>
        <dbReference type="SAM" id="Phobius"/>
    </source>
</evidence>
<feature type="transmembrane region" description="Helical" evidence="1">
    <location>
        <begin position="150"/>
        <end position="167"/>
    </location>
</feature>
<gene>
    <name evidence="2" type="ORF">SAMN05216372_101516</name>
</gene>
<feature type="transmembrane region" description="Helical" evidence="1">
    <location>
        <begin position="12"/>
        <end position="34"/>
    </location>
</feature>
<organism evidence="2 3">
    <name type="scientific">Pseudomonas straminea</name>
    <dbReference type="NCBI Taxonomy" id="47882"/>
    <lineage>
        <taxon>Bacteria</taxon>
        <taxon>Pseudomonadati</taxon>
        <taxon>Pseudomonadota</taxon>
        <taxon>Gammaproteobacteria</taxon>
        <taxon>Pseudomonadales</taxon>
        <taxon>Pseudomonadaceae</taxon>
        <taxon>Phytopseudomonas</taxon>
    </lineage>
</organism>
<dbReference type="EMBL" id="FOMO01000001">
    <property type="protein sequence ID" value="SFD38580.1"/>
    <property type="molecule type" value="Genomic_DNA"/>
</dbReference>
<keyword evidence="1" id="KW-1133">Transmembrane helix</keyword>
<evidence type="ECO:0000313" key="2">
    <source>
        <dbReference type="EMBL" id="SFD38580.1"/>
    </source>
</evidence>
<keyword evidence="1" id="KW-0472">Membrane</keyword>
<accession>A0A1I1S6I6</accession>
<feature type="transmembrane region" description="Helical" evidence="1">
    <location>
        <begin position="66"/>
        <end position="85"/>
    </location>
</feature>
<protein>
    <submittedName>
        <fullName evidence="2">Uncharacterized protein</fullName>
    </submittedName>
</protein>
<proteinExistence type="predicted"/>
<dbReference type="RefSeq" id="WP_093500645.1">
    <property type="nucleotide sequence ID" value="NZ_BSSG01000001.1"/>
</dbReference>
<dbReference type="AlphaFoldDB" id="A0A1I1S6I6"/>
<sequence length="182" mass="20226">MKKPRSNFLTVLYIFAIATAAIGGFCLIGLAFYLFFTGAIFIDGVASVSVLLIFATIAWKGRVTWAKPVAAALLIAITAYVAMLLDARGNPVYNKPLEWLFAPAGAHLQTHEIVSHGGASTGVNYDFHFVDVSGQRVGELSSWIVVPFRFFEYLLILSAFMWPLTWLRDRFGRSQWLPPPPR</sequence>